<reference evidence="11 12" key="1">
    <citation type="submission" date="2024-03" db="EMBL/GenBank/DDBJ databases">
        <title>Bacilli Hybrid Assemblies.</title>
        <authorList>
            <person name="Kovac J."/>
        </authorList>
    </citation>
    <scope>NUCLEOTIDE SEQUENCE [LARGE SCALE GENOMIC DNA]</scope>
    <source>
        <strain evidence="11 12">FSL R7-0666</strain>
    </source>
</reference>
<keyword evidence="8" id="KW-0653">Protein transport</keyword>
<evidence type="ECO:0000256" key="2">
    <source>
        <dbReference type="ARBA" id="ARBA00010004"/>
    </source>
</evidence>
<proteinExistence type="inferred from homology"/>
<keyword evidence="4" id="KW-0813">Transport</keyword>
<evidence type="ECO:0000256" key="3">
    <source>
        <dbReference type="ARBA" id="ARBA00020392"/>
    </source>
</evidence>
<evidence type="ECO:0000256" key="9">
    <source>
        <dbReference type="ARBA" id="ARBA00023136"/>
    </source>
</evidence>
<dbReference type="InterPro" id="IPR053716">
    <property type="entry name" value="Flag_assembly_chemotaxis_eff"/>
</dbReference>
<keyword evidence="12" id="KW-1185">Reference proteome</keyword>
<keyword evidence="6" id="KW-0145">Chemotaxis</keyword>
<evidence type="ECO:0000256" key="5">
    <source>
        <dbReference type="ARBA" id="ARBA00022475"/>
    </source>
</evidence>
<keyword evidence="10" id="KW-1006">Bacterial flagellum protein export</keyword>
<evidence type="ECO:0000256" key="7">
    <source>
        <dbReference type="ARBA" id="ARBA00022795"/>
    </source>
</evidence>
<comment type="subcellular location">
    <subcellularLocation>
        <location evidence="1">Cell membrane</location>
        <topology evidence="1">Peripheral membrane protein</topology>
        <orientation evidence="1">Cytoplasmic side</orientation>
    </subcellularLocation>
</comment>
<dbReference type="NCBIfam" id="TIGR02473">
    <property type="entry name" value="flagell_FliJ"/>
    <property type="match status" value="1"/>
</dbReference>
<keyword evidence="7" id="KW-1005">Bacterial flagellum biogenesis</keyword>
<protein>
    <recommendedName>
        <fullName evidence="3">Flagellar FliJ protein</fullName>
    </recommendedName>
</protein>
<dbReference type="Proteomes" id="UP001418796">
    <property type="component" value="Unassembled WGS sequence"/>
</dbReference>
<evidence type="ECO:0000256" key="1">
    <source>
        <dbReference type="ARBA" id="ARBA00004413"/>
    </source>
</evidence>
<comment type="similarity">
    <text evidence="2">Belongs to the FliJ family.</text>
</comment>
<dbReference type="Pfam" id="PF02050">
    <property type="entry name" value="FliJ"/>
    <property type="match status" value="1"/>
</dbReference>
<evidence type="ECO:0000256" key="8">
    <source>
        <dbReference type="ARBA" id="ARBA00022927"/>
    </source>
</evidence>
<keyword evidence="11" id="KW-0966">Cell projection</keyword>
<gene>
    <name evidence="11" type="primary">fliJ</name>
    <name evidence="11" type="ORF">MKY91_11800</name>
</gene>
<evidence type="ECO:0000313" key="12">
    <source>
        <dbReference type="Proteomes" id="UP001418796"/>
    </source>
</evidence>
<name>A0ABU9VIV8_9BACI</name>
<dbReference type="EMBL" id="JBCITK010000001">
    <property type="protein sequence ID" value="MEN0643834.1"/>
    <property type="molecule type" value="Genomic_DNA"/>
</dbReference>
<organism evidence="11 12">
    <name type="scientific">Alkalicoccobacillus gibsonii</name>
    <dbReference type="NCBI Taxonomy" id="79881"/>
    <lineage>
        <taxon>Bacteria</taxon>
        <taxon>Bacillati</taxon>
        <taxon>Bacillota</taxon>
        <taxon>Bacilli</taxon>
        <taxon>Bacillales</taxon>
        <taxon>Bacillaceae</taxon>
        <taxon>Alkalicoccobacillus</taxon>
    </lineage>
</organism>
<evidence type="ECO:0000256" key="4">
    <source>
        <dbReference type="ARBA" id="ARBA00022448"/>
    </source>
</evidence>
<sequence length="145" mass="17347">MQFRYSLQKLMDLKEREKEEAENVYSSAVKTFEEVATELYHLLKRKEALEEDARTKLSSLVSVLDIQSMQASMLFLQEAIVKQQKRTQLARAKMEEKHQLLLDASFEHKKHEKIREKKRMQFVVEENRLEQVSMDEISVQRFVRQ</sequence>
<evidence type="ECO:0000313" key="11">
    <source>
        <dbReference type="EMBL" id="MEN0643834.1"/>
    </source>
</evidence>
<keyword evidence="11" id="KW-0282">Flagellum</keyword>
<accession>A0ABU9VIV8</accession>
<evidence type="ECO:0000256" key="6">
    <source>
        <dbReference type="ARBA" id="ARBA00022500"/>
    </source>
</evidence>
<evidence type="ECO:0000256" key="10">
    <source>
        <dbReference type="ARBA" id="ARBA00023225"/>
    </source>
</evidence>
<comment type="caution">
    <text evidence="11">The sequence shown here is derived from an EMBL/GenBank/DDBJ whole genome shotgun (WGS) entry which is preliminary data.</text>
</comment>
<keyword evidence="9" id="KW-0472">Membrane</keyword>
<dbReference type="InterPro" id="IPR012823">
    <property type="entry name" value="Flagell_FliJ"/>
</dbReference>
<keyword evidence="5" id="KW-1003">Cell membrane</keyword>
<dbReference type="Gene3D" id="1.10.287.1700">
    <property type="match status" value="1"/>
</dbReference>
<dbReference type="RefSeq" id="WP_343130674.1">
    <property type="nucleotide sequence ID" value="NZ_JBCITK010000001.1"/>
</dbReference>
<keyword evidence="11" id="KW-0969">Cilium</keyword>